<dbReference type="GO" id="GO:0016887">
    <property type="term" value="F:ATP hydrolysis activity"/>
    <property type="evidence" value="ECO:0007669"/>
    <property type="project" value="InterPro"/>
</dbReference>
<dbReference type="RefSeq" id="WP_186407769.1">
    <property type="nucleotide sequence ID" value="NZ_FLQX01000122.1"/>
</dbReference>
<dbReference type="Proteomes" id="UP000199169">
    <property type="component" value="Unassembled WGS sequence"/>
</dbReference>
<keyword evidence="7" id="KW-1185">Reference proteome</keyword>
<accession>A0A1A8XR02</accession>
<name>A0A1A8XR02_9PROT</name>
<dbReference type="InterPro" id="IPR027417">
    <property type="entry name" value="P-loop_NTPase"/>
</dbReference>
<dbReference type="Pfam" id="PF00005">
    <property type="entry name" value="ABC_tran"/>
    <property type="match status" value="1"/>
</dbReference>
<dbReference type="STRING" id="1860102.ACCAA_450010"/>
<evidence type="ECO:0000256" key="2">
    <source>
        <dbReference type="ARBA" id="ARBA00022475"/>
    </source>
</evidence>
<dbReference type="InterPro" id="IPR003439">
    <property type="entry name" value="ABC_transporter-like_ATP-bd"/>
</dbReference>
<dbReference type="InterPro" id="IPR017871">
    <property type="entry name" value="ABC_transporter-like_CS"/>
</dbReference>
<evidence type="ECO:0000256" key="4">
    <source>
        <dbReference type="ARBA" id="ARBA00022840"/>
    </source>
</evidence>
<keyword evidence="1" id="KW-0813">Transport</keyword>
<keyword evidence="2" id="KW-0472">Membrane</keyword>
<dbReference type="EC" id="3.6.3.-" evidence="6"/>
<dbReference type="InterPro" id="IPR015854">
    <property type="entry name" value="ABC_transpr_LolD-like"/>
</dbReference>
<dbReference type="Gene3D" id="3.40.50.300">
    <property type="entry name" value="P-loop containing nucleotide triphosphate hydrolases"/>
    <property type="match status" value="1"/>
</dbReference>
<sequence>MLTVADLAKGYPGAGRPLFCDLALAVAAGEVVALVGESGIGKSTLLNCIAGLETADSGSIRIGRQALDIVRLDETARAALRARSIGFVFQAFHVLPTLTVAQNIAVPLLLGSVPGGEHAPRIQTLLERVGLAGFGPRWPASLSGGELQRVAIARALVHRPALILADEPTGNLDPRTATEVLSLLLERVREQHAGALIVTHSQHVAQCCDRVLTLTPDGLE</sequence>
<dbReference type="SMART" id="SM00382">
    <property type="entry name" value="AAA"/>
    <property type="match status" value="1"/>
</dbReference>
<evidence type="ECO:0000256" key="1">
    <source>
        <dbReference type="ARBA" id="ARBA00022448"/>
    </source>
</evidence>
<dbReference type="CDD" id="cd03255">
    <property type="entry name" value="ABC_MJ0796_LolCDE_FtsE"/>
    <property type="match status" value="1"/>
</dbReference>
<keyword evidence="6" id="KW-0449">Lipoprotein</keyword>
<evidence type="ECO:0000313" key="7">
    <source>
        <dbReference type="Proteomes" id="UP000199169"/>
    </source>
</evidence>
<evidence type="ECO:0000313" key="6">
    <source>
        <dbReference type="EMBL" id="SBT07560.1"/>
    </source>
</evidence>
<dbReference type="PANTHER" id="PTHR24220:SF659">
    <property type="entry name" value="TRANSPORTER, PUTATIVE-RELATED"/>
    <property type="match status" value="1"/>
</dbReference>
<dbReference type="AlphaFoldDB" id="A0A1A8XR02"/>
<gene>
    <name evidence="6" type="primary">lolD</name>
    <name evidence="6" type="ORF">ACCAA_450010</name>
</gene>
<protein>
    <submittedName>
        <fullName evidence="6">Lipoprotein-releasing system ATP-binding protein LolD</fullName>
        <ecNumber evidence="6">3.6.3.-</ecNumber>
    </submittedName>
</protein>
<feature type="domain" description="ABC transporter" evidence="5">
    <location>
        <begin position="2"/>
        <end position="220"/>
    </location>
</feature>
<dbReference type="PROSITE" id="PS00211">
    <property type="entry name" value="ABC_TRANSPORTER_1"/>
    <property type="match status" value="1"/>
</dbReference>
<reference evidence="6 7" key="1">
    <citation type="submission" date="2016-06" db="EMBL/GenBank/DDBJ databases">
        <authorList>
            <person name="Kjaerup R.B."/>
            <person name="Dalgaard T.S."/>
            <person name="Juul-Madsen H.R."/>
        </authorList>
    </citation>
    <scope>NUCLEOTIDE SEQUENCE [LARGE SCALE GENOMIC DNA]</scope>
    <source>
        <strain evidence="6">3</strain>
    </source>
</reference>
<proteinExistence type="predicted"/>
<dbReference type="InterPro" id="IPR017911">
    <property type="entry name" value="MacB-like_ATP-bd"/>
</dbReference>
<dbReference type="PROSITE" id="PS50893">
    <property type="entry name" value="ABC_TRANSPORTER_2"/>
    <property type="match status" value="1"/>
</dbReference>
<dbReference type="EMBL" id="FLQX01000122">
    <property type="protein sequence ID" value="SBT07560.1"/>
    <property type="molecule type" value="Genomic_DNA"/>
</dbReference>
<keyword evidence="2" id="KW-1003">Cell membrane</keyword>
<keyword evidence="6" id="KW-0378">Hydrolase</keyword>
<dbReference type="GO" id="GO:0005524">
    <property type="term" value="F:ATP binding"/>
    <property type="evidence" value="ECO:0007669"/>
    <property type="project" value="UniProtKB-KW"/>
</dbReference>
<dbReference type="PANTHER" id="PTHR24220">
    <property type="entry name" value="IMPORT ATP-BINDING PROTEIN"/>
    <property type="match status" value="1"/>
</dbReference>
<keyword evidence="3" id="KW-0547">Nucleotide-binding</keyword>
<evidence type="ECO:0000256" key="3">
    <source>
        <dbReference type="ARBA" id="ARBA00022741"/>
    </source>
</evidence>
<evidence type="ECO:0000259" key="5">
    <source>
        <dbReference type="PROSITE" id="PS50893"/>
    </source>
</evidence>
<dbReference type="InterPro" id="IPR003593">
    <property type="entry name" value="AAA+_ATPase"/>
</dbReference>
<dbReference type="GO" id="GO:0005886">
    <property type="term" value="C:plasma membrane"/>
    <property type="evidence" value="ECO:0007669"/>
    <property type="project" value="TreeGrafter"/>
</dbReference>
<dbReference type="GO" id="GO:0022857">
    <property type="term" value="F:transmembrane transporter activity"/>
    <property type="evidence" value="ECO:0007669"/>
    <property type="project" value="TreeGrafter"/>
</dbReference>
<organism evidence="6 7">
    <name type="scientific">Candidatus Accumulibacter aalborgensis</name>
    <dbReference type="NCBI Taxonomy" id="1860102"/>
    <lineage>
        <taxon>Bacteria</taxon>
        <taxon>Pseudomonadati</taxon>
        <taxon>Pseudomonadota</taxon>
        <taxon>Betaproteobacteria</taxon>
        <taxon>Candidatus Accumulibacter</taxon>
    </lineage>
</organism>
<dbReference type="SUPFAM" id="SSF52540">
    <property type="entry name" value="P-loop containing nucleoside triphosphate hydrolases"/>
    <property type="match status" value="1"/>
</dbReference>
<keyword evidence="4 6" id="KW-0067">ATP-binding</keyword>